<dbReference type="EMBL" id="KV454292">
    <property type="protein sequence ID" value="ODQ74046.1"/>
    <property type="molecule type" value="Genomic_DNA"/>
</dbReference>
<organism evidence="1 2">
    <name type="scientific">Lipomyces starkeyi NRRL Y-11557</name>
    <dbReference type="NCBI Taxonomy" id="675824"/>
    <lineage>
        <taxon>Eukaryota</taxon>
        <taxon>Fungi</taxon>
        <taxon>Dikarya</taxon>
        <taxon>Ascomycota</taxon>
        <taxon>Saccharomycotina</taxon>
        <taxon>Lipomycetes</taxon>
        <taxon>Lipomycetales</taxon>
        <taxon>Lipomycetaceae</taxon>
        <taxon>Lipomyces</taxon>
    </lineage>
</organism>
<protein>
    <submittedName>
        <fullName evidence="1">Uncharacterized protein</fullName>
    </submittedName>
</protein>
<evidence type="ECO:0000313" key="1">
    <source>
        <dbReference type="EMBL" id="ODQ74046.1"/>
    </source>
</evidence>
<evidence type="ECO:0000313" key="2">
    <source>
        <dbReference type="Proteomes" id="UP000094385"/>
    </source>
</evidence>
<reference evidence="1 2" key="1">
    <citation type="journal article" date="2016" name="Proc. Natl. Acad. Sci. U.S.A.">
        <title>Comparative genomics of biotechnologically important yeasts.</title>
        <authorList>
            <person name="Riley R."/>
            <person name="Haridas S."/>
            <person name="Wolfe K.H."/>
            <person name="Lopes M.R."/>
            <person name="Hittinger C.T."/>
            <person name="Goeker M."/>
            <person name="Salamov A.A."/>
            <person name="Wisecaver J.H."/>
            <person name="Long T.M."/>
            <person name="Calvey C.H."/>
            <person name="Aerts A.L."/>
            <person name="Barry K.W."/>
            <person name="Choi C."/>
            <person name="Clum A."/>
            <person name="Coughlan A.Y."/>
            <person name="Deshpande S."/>
            <person name="Douglass A.P."/>
            <person name="Hanson S.J."/>
            <person name="Klenk H.-P."/>
            <person name="LaButti K.M."/>
            <person name="Lapidus A."/>
            <person name="Lindquist E.A."/>
            <person name="Lipzen A.M."/>
            <person name="Meier-Kolthoff J.P."/>
            <person name="Ohm R.A."/>
            <person name="Otillar R.P."/>
            <person name="Pangilinan J.L."/>
            <person name="Peng Y."/>
            <person name="Rokas A."/>
            <person name="Rosa C.A."/>
            <person name="Scheuner C."/>
            <person name="Sibirny A.A."/>
            <person name="Slot J.C."/>
            <person name="Stielow J.B."/>
            <person name="Sun H."/>
            <person name="Kurtzman C.P."/>
            <person name="Blackwell M."/>
            <person name="Grigoriev I.V."/>
            <person name="Jeffries T.W."/>
        </authorList>
    </citation>
    <scope>NUCLEOTIDE SEQUENCE [LARGE SCALE GENOMIC DNA]</scope>
    <source>
        <strain evidence="1 2">NRRL Y-11557</strain>
    </source>
</reference>
<keyword evidence="2" id="KW-1185">Reference proteome</keyword>
<sequence length="91" mass="10284">MLAVISVVPLKIGTTLFSIVLRSFAAFEQDSNHLDYDDAPPDQSTQADFSVAQYIAEFESLVLYVDWTETTKCEAESRYSIYALRLGPREK</sequence>
<dbReference type="Proteomes" id="UP000094385">
    <property type="component" value="Unassembled WGS sequence"/>
</dbReference>
<proteinExistence type="predicted"/>
<name>A0A1E3Q8Q7_LIPST</name>
<accession>A0A1E3Q8Q7</accession>
<dbReference type="AlphaFoldDB" id="A0A1E3Q8Q7"/>
<gene>
    <name evidence="1" type="ORF">LIPSTDRAFT_69586</name>
</gene>